<reference evidence="4 5" key="1">
    <citation type="submission" date="2018-09" db="EMBL/GenBank/DDBJ databases">
        <authorList>
            <person name="Zhu H."/>
        </authorList>
    </citation>
    <scope>NUCLEOTIDE SEQUENCE [LARGE SCALE GENOMIC DNA]</scope>
    <source>
        <strain evidence="4 5">K2S05-167</strain>
    </source>
</reference>
<dbReference type="InterPro" id="IPR050832">
    <property type="entry name" value="Bact_Acetyltransf"/>
</dbReference>
<gene>
    <name evidence="4" type="ORF">D3875_15230</name>
</gene>
<dbReference type="EMBL" id="QYUJ01000014">
    <property type="protein sequence ID" value="RJF72691.1"/>
    <property type="molecule type" value="Genomic_DNA"/>
</dbReference>
<sequence>MLVRPVQPDDYAAWRPLYDSYNAFYGREGATALSDERVGRIWARFFDPTEPVFALVAEQDGRLLGLTHDLFHRSVLHLKDMCYLQDLFTLPEARGRGVGQALIEGVYARAAEAGCPRVYWQTQESNLPGRRLYDQVAQHRGFIVYTHELER</sequence>
<dbReference type="AlphaFoldDB" id="A0A418V988"/>
<name>A0A418V988_9DEIO</name>
<evidence type="ECO:0000256" key="2">
    <source>
        <dbReference type="ARBA" id="ARBA00023315"/>
    </source>
</evidence>
<dbReference type="PANTHER" id="PTHR43877">
    <property type="entry name" value="AMINOALKYLPHOSPHONATE N-ACETYLTRANSFERASE-RELATED-RELATED"/>
    <property type="match status" value="1"/>
</dbReference>
<evidence type="ECO:0000313" key="4">
    <source>
        <dbReference type="EMBL" id="RJF72691.1"/>
    </source>
</evidence>
<comment type="caution">
    <text evidence="4">The sequence shown here is derived from an EMBL/GenBank/DDBJ whole genome shotgun (WGS) entry which is preliminary data.</text>
</comment>
<dbReference type="GO" id="GO:0016747">
    <property type="term" value="F:acyltransferase activity, transferring groups other than amino-acyl groups"/>
    <property type="evidence" value="ECO:0007669"/>
    <property type="project" value="InterPro"/>
</dbReference>
<dbReference type="CDD" id="cd04301">
    <property type="entry name" value="NAT_SF"/>
    <property type="match status" value="1"/>
</dbReference>
<dbReference type="Gene3D" id="3.40.630.30">
    <property type="match status" value="1"/>
</dbReference>
<dbReference type="Pfam" id="PF00583">
    <property type="entry name" value="Acetyltransf_1"/>
    <property type="match status" value="1"/>
</dbReference>
<keyword evidence="2" id="KW-0012">Acyltransferase</keyword>
<accession>A0A418V988</accession>
<dbReference type="PROSITE" id="PS51186">
    <property type="entry name" value="GNAT"/>
    <property type="match status" value="1"/>
</dbReference>
<evidence type="ECO:0000259" key="3">
    <source>
        <dbReference type="PROSITE" id="PS51186"/>
    </source>
</evidence>
<dbReference type="RefSeq" id="WP_119765079.1">
    <property type="nucleotide sequence ID" value="NZ_QYUJ01000014.1"/>
</dbReference>
<dbReference type="OrthoDB" id="9792929at2"/>
<keyword evidence="1 4" id="KW-0808">Transferase</keyword>
<keyword evidence="5" id="KW-1185">Reference proteome</keyword>
<protein>
    <submittedName>
        <fullName evidence="4">GNAT family N-acetyltransferase</fullName>
    </submittedName>
</protein>
<dbReference type="InterPro" id="IPR000182">
    <property type="entry name" value="GNAT_dom"/>
</dbReference>
<evidence type="ECO:0000256" key="1">
    <source>
        <dbReference type="ARBA" id="ARBA00022679"/>
    </source>
</evidence>
<dbReference type="SUPFAM" id="SSF55729">
    <property type="entry name" value="Acyl-CoA N-acyltransferases (Nat)"/>
    <property type="match status" value="1"/>
</dbReference>
<dbReference type="InterPro" id="IPR016181">
    <property type="entry name" value="Acyl_CoA_acyltransferase"/>
</dbReference>
<feature type="domain" description="N-acetyltransferase" evidence="3">
    <location>
        <begin position="1"/>
        <end position="151"/>
    </location>
</feature>
<evidence type="ECO:0000313" key="5">
    <source>
        <dbReference type="Proteomes" id="UP000286287"/>
    </source>
</evidence>
<dbReference type="Proteomes" id="UP000286287">
    <property type="component" value="Unassembled WGS sequence"/>
</dbReference>
<proteinExistence type="predicted"/>
<organism evidence="4 5">
    <name type="scientific">Deinococcus cavernae</name>
    <dbReference type="NCBI Taxonomy" id="2320857"/>
    <lineage>
        <taxon>Bacteria</taxon>
        <taxon>Thermotogati</taxon>
        <taxon>Deinococcota</taxon>
        <taxon>Deinococci</taxon>
        <taxon>Deinococcales</taxon>
        <taxon>Deinococcaceae</taxon>
        <taxon>Deinococcus</taxon>
    </lineage>
</organism>